<sequence>MLNATDSRCLRISMRLIGGGEENFDTNSLLLLGACGAVVRGWLRTHTVDGSIARVANQAIHPSGVRKLVPEKSGRMKH</sequence>
<evidence type="ECO:0000313" key="1">
    <source>
        <dbReference type="EMBL" id="EYC25173.1"/>
    </source>
</evidence>
<evidence type="ECO:0000313" key="2">
    <source>
        <dbReference type="Proteomes" id="UP000024635"/>
    </source>
</evidence>
<gene>
    <name evidence="1" type="primary">Acey_s0012.g1746</name>
    <name evidence="1" type="ORF">Y032_0012g1746</name>
</gene>
<proteinExistence type="predicted"/>
<protein>
    <submittedName>
        <fullName evidence="1">Uncharacterized protein</fullName>
    </submittedName>
</protein>
<keyword evidence="2" id="KW-1185">Reference proteome</keyword>
<comment type="caution">
    <text evidence="1">The sequence shown here is derived from an EMBL/GenBank/DDBJ whole genome shotgun (WGS) entry which is preliminary data.</text>
</comment>
<name>A0A016VEL2_9BILA</name>
<dbReference type="AlphaFoldDB" id="A0A016VEL2"/>
<organism evidence="1 2">
    <name type="scientific">Ancylostoma ceylanicum</name>
    <dbReference type="NCBI Taxonomy" id="53326"/>
    <lineage>
        <taxon>Eukaryota</taxon>
        <taxon>Metazoa</taxon>
        <taxon>Ecdysozoa</taxon>
        <taxon>Nematoda</taxon>
        <taxon>Chromadorea</taxon>
        <taxon>Rhabditida</taxon>
        <taxon>Rhabditina</taxon>
        <taxon>Rhabditomorpha</taxon>
        <taxon>Strongyloidea</taxon>
        <taxon>Ancylostomatidae</taxon>
        <taxon>Ancylostomatinae</taxon>
        <taxon>Ancylostoma</taxon>
    </lineage>
</organism>
<dbReference type="Proteomes" id="UP000024635">
    <property type="component" value="Unassembled WGS sequence"/>
</dbReference>
<dbReference type="EMBL" id="JARK01001348">
    <property type="protein sequence ID" value="EYC25173.1"/>
    <property type="molecule type" value="Genomic_DNA"/>
</dbReference>
<reference evidence="2" key="1">
    <citation type="journal article" date="2015" name="Nat. Genet.">
        <title>The genome and transcriptome of the zoonotic hookworm Ancylostoma ceylanicum identify infection-specific gene families.</title>
        <authorList>
            <person name="Schwarz E.M."/>
            <person name="Hu Y."/>
            <person name="Antoshechkin I."/>
            <person name="Miller M.M."/>
            <person name="Sternberg P.W."/>
            <person name="Aroian R.V."/>
        </authorList>
    </citation>
    <scope>NUCLEOTIDE SEQUENCE</scope>
    <source>
        <strain evidence="2">HY135</strain>
    </source>
</reference>
<accession>A0A016VEL2</accession>